<comment type="caution">
    <text evidence="1">The sequence shown here is derived from an EMBL/GenBank/DDBJ whole genome shotgun (WGS) entry which is preliminary data.</text>
</comment>
<keyword evidence="2" id="KW-1185">Reference proteome</keyword>
<dbReference type="EMBL" id="BGPR01002050">
    <property type="protein sequence ID" value="GBM66877.1"/>
    <property type="molecule type" value="Genomic_DNA"/>
</dbReference>
<evidence type="ECO:0000313" key="1">
    <source>
        <dbReference type="EMBL" id="GBM66877.1"/>
    </source>
</evidence>
<organism evidence="1 2">
    <name type="scientific">Araneus ventricosus</name>
    <name type="common">Orbweaver spider</name>
    <name type="synonym">Epeira ventricosa</name>
    <dbReference type="NCBI Taxonomy" id="182803"/>
    <lineage>
        <taxon>Eukaryota</taxon>
        <taxon>Metazoa</taxon>
        <taxon>Ecdysozoa</taxon>
        <taxon>Arthropoda</taxon>
        <taxon>Chelicerata</taxon>
        <taxon>Arachnida</taxon>
        <taxon>Araneae</taxon>
        <taxon>Araneomorphae</taxon>
        <taxon>Entelegynae</taxon>
        <taxon>Araneoidea</taxon>
        <taxon>Araneidae</taxon>
        <taxon>Araneus</taxon>
    </lineage>
</organism>
<gene>
    <name evidence="1" type="ORF">AVEN_213369_1</name>
</gene>
<proteinExistence type="predicted"/>
<sequence length="163" mass="18643">MEKWLKTGTLKRSESRTKIRTTDLAGMKITVNQQDDNHEVQRPTDCPVQVTKASQFYTEKIPSQHHWNDSTTPAAALQLIEGITLLHIKTQMESIFVREGRLRRDCYWEGSSFLYQDFKQPNPPLIVHPANFDLDDRVSIVSDPHPPAEAIYRDGSHLEGETG</sequence>
<reference evidence="1 2" key="1">
    <citation type="journal article" date="2019" name="Sci. Rep.">
        <title>Orb-weaving spider Araneus ventricosus genome elucidates the spidroin gene catalogue.</title>
        <authorList>
            <person name="Kono N."/>
            <person name="Nakamura H."/>
            <person name="Ohtoshi R."/>
            <person name="Moran D.A.P."/>
            <person name="Shinohara A."/>
            <person name="Yoshida Y."/>
            <person name="Fujiwara M."/>
            <person name="Mori M."/>
            <person name="Tomita M."/>
            <person name="Arakawa K."/>
        </authorList>
    </citation>
    <scope>NUCLEOTIDE SEQUENCE [LARGE SCALE GENOMIC DNA]</scope>
</reference>
<evidence type="ECO:0000313" key="2">
    <source>
        <dbReference type="Proteomes" id="UP000499080"/>
    </source>
</evidence>
<dbReference type="AlphaFoldDB" id="A0A4Y2HND5"/>
<dbReference type="Proteomes" id="UP000499080">
    <property type="component" value="Unassembled WGS sequence"/>
</dbReference>
<accession>A0A4Y2HND5</accession>
<protein>
    <submittedName>
        <fullName evidence="1">Uncharacterized protein</fullName>
    </submittedName>
</protein>
<name>A0A4Y2HND5_ARAVE</name>